<feature type="non-terminal residue" evidence="3">
    <location>
        <position position="1"/>
    </location>
</feature>
<feature type="transmembrane region" description="Helical" evidence="2">
    <location>
        <begin position="834"/>
        <end position="860"/>
    </location>
</feature>
<protein>
    <submittedName>
        <fullName evidence="3">Uncharacterized protein</fullName>
    </submittedName>
</protein>
<dbReference type="Proteomes" id="UP000001261">
    <property type="component" value="Unassembled WGS sequence"/>
</dbReference>
<feature type="compositionally biased region" description="Polar residues" evidence="1">
    <location>
        <begin position="919"/>
        <end position="934"/>
    </location>
</feature>
<evidence type="ECO:0000313" key="3">
    <source>
        <dbReference type="EMBL" id="EAS31331.2"/>
    </source>
</evidence>
<reference evidence="4" key="1">
    <citation type="journal article" date="2009" name="Genome Res.">
        <title>Comparative genomic analyses of the human fungal pathogens Coccidioides and their relatives.</title>
        <authorList>
            <person name="Sharpton T.J."/>
            <person name="Stajich J.E."/>
            <person name="Rounsley S.D."/>
            <person name="Gardner M.J."/>
            <person name="Wortman J.R."/>
            <person name="Jordar V.S."/>
            <person name="Maiti R."/>
            <person name="Kodira C.D."/>
            <person name="Neafsey D.E."/>
            <person name="Zeng Q."/>
            <person name="Hung C.-Y."/>
            <person name="McMahan C."/>
            <person name="Muszewska A."/>
            <person name="Grynberg M."/>
            <person name="Mandel M.A."/>
            <person name="Kellner E.M."/>
            <person name="Barker B.M."/>
            <person name="Galgiani J.N."/>
            <person name="Orbach M.J."/>
            <person name="Kirkland T.N."/>
            <person name="Cole G.T."/>
            <person name="Henn M.R."/>
            <person name="Birren B.W."/>
            <person name="Taylor J.W."/>
        </authorList>
    </citation>
    <scope>NUCLEOTIDE SEQUENCE [LARGE SCALE GENOMIC DNA]</scope>
    <source>
        <strain evidence="4">RS</strain>
    </source>
</reference>
<feature type="transmembrane region" description="Helical" evidence="2">
    <location>
        <begin position="217"/>
        <end position="239"/>
    </location>
</feature>
<dbReference type="EMBL" id="GG704912">
    <property type="protein sequence ID" value="EAS31331.2"/>
    <property type="molecule type" value="Genomic_DNA"/>
</dbReference>
<feature type="compositionally biased region" description="Basic and acidic residues" evidence="1">
    <location>
        <begin position="800"/>
        <end position="809"/>
    </location>
</feature>
<keyword evidence="2" id="KW-0472">Membrane</keyword>
<dbReference type="OrthoDB" id="3034003at2759"/>
<dbReference type="AlphaFoldDB" id="A0A0E1RXN6"/>
<dbReference type="RefSeq" id="XP_001242914.2">
    <property type="nucleotide sequence ID" value="XM_001242913.2"/>
</dbReference>
<dbReference type="GeneID" id="4561541"/>
<evidence type="ECO:0000256" key="2">
    <source>
        <dbReference type="SAM" id="Phobius"/>
    </source>
</evidence>
<dbReference type="InParanoid" id="A0A0E1RXN6"/>
<keyword evidence="2" id="KW-1133">Transmembrane helix</keyword>
<dbReference type="VEuPathDB" id="FungiDB:CIMG_06810"/>
<evidence type="ECO:0000313" key="4">
    <source>
        <dbReference type="Proteomes" id="UP000001261"/>
    </source>
</evidence>
<dbReference type="KEGG" id="cim:CIMG_06810"/>
<keyword evidence="2" id="KW-0812">Transmembrane</keyword>
<feature type="region of interest" description="Disordered" evidence="1">
    <location>
        <begin position="913"/>
        <end position="954"/>
    </location>
</feature>
<feature type="region of interest" description="Disordered" evidence="1">
    <location>
        <begin position="800"/>
        <end position="819"/>
    </location>
</feature>
<accession>A0A0E1RXN6</accession>
<gene>
    <name evidence="3" type="ORF">CIMG_06810</name>
</gene>
<reference evidence="4" key="2">
    <citation type="journal article" date="2010" name="Genome Res.">
        <title>Population genomic sequencing of Coccidioides fungi reveals recent hybridization and transposon control.</title>
        <authorList>
            <person name="Neafsey D.E."/>
            <person name="Barker B.M."/>
            <person name="Sharpton T.J."/>
            <person name="Stajich J.E."/>
            <person name="Park D.J."/>
            <person name="Whiston E."/>
            <person name="Hung C.-Y."/>
            <person name="McMahan C."/>
            <person name="White J."/>
            <person name="Sykes S."/>
            <person name="Heiman D."/>
            <person name="Young S."/>
            <person name="Zeng Q."/>
            <person name="Abouelleil A."/>
            <person name="Aftuck L."/>
            <person name="Bessette D."/>
            <person name="Brown A."/>
            <person name="FitzGerald M."/>
            <person name="Lui A."/>
            <person name="Macdonald J.P."/>
            <person name="Priest M."/>
            <person name="Orbach M.J."/>
            <person name="Galgiani J.N."/>
            <person name="Kirkland T.N."/>
            <person name="Cole G.T."/>
            <person name="Birren B.W."/>
            <person name="Henn M.R."/>
            <person name="Taylor J.W."/>
            <person name="Rounsley S.D."/>
        </authorList>
    </citation>
    <scope>GENOME REANNOTATION</scope>
    <source>
        <strain evidence="4">RS</strain>
    </source>
</reference>
<evidence type="ECO:0000256" key="1">
    <source>
        <dbReference type="SAM" id="MobiDB-lite"/>
    </source>
</evidence>
<name>A0A0E1RXN6_COCIM</name>
<proteinExistence type="predicted"/>
<dbReference type="OMA" id="IFDIEWR"/>
<organism evidence="3 4">
    <name type="scientific">Coccidioides immitis (strain RS)</name>
    <name type="common">Valley fever fungus</name>
    <dbReference type="NCBI Taxonomy" id="246410"/>
    <lineage>
        <taxon>Eukaryota</taxon>
        <taxon>Fungi</taxon>
        <taxon>Dikarya</taxon>
        <taxon>Ascomycota</taxon>
        <taxon>Pezizomycotina</taxon>
        <taxon>Eurotiomycetes</taxon>
        <taxon>Eurotiomycetidae</taxon>
        <taxon>Onygenales</taxon>
        <taxon>Onygenaceae</taxon>
        <taxon>Coccidioides</taxon>
    </lineage>
</organism>
<sequence length="954" mass="105631">MRRRTSPSFEHEEKCRFCSGDTAVWPLRQEYIPPLFTNQYFCKCSLTRILTRSAYFRPQSVDEARKQALRSMPVLSHFKLICRSLPNTSSTCSLPLSNPKGFVRTFCGPAEANRINLRHRPRRALLFPRRLGRASAFKMVDLTVGHVSGIIAAGVFVLQFLIPTATTLILAGLVTDKNSLATWTQIGRSLHASHWPLLLRADTATAREVSRAVRLEGILRPLILLIVGIAAVVTPLGLYDAVVPGTKMVPQPFQYQPDTSPFGSGTPPRSKLGFNRICGAFEPRACPGSKTIIKTTRNATRATFEWDLYDIDIPANLTEMFQSGLERMKPTVSSMFDIQWRSYSVTIDDTKNNGSAFLGGSYKQMDTLVLKDGYIVVEGLIVDNKNGGIGFRNHTTPSPLKYGGTWSEDLLFIEPFTQCVDTNITVDFVIPDSNVNLTMQNVKITDRGGFEKLNTTYPQYDRSDPQANPDLYGRAYKAAYLHNAYTMLLLNVTNPRTPTMRPWSYLNSTEGKTFPVDVLTGEVQPTQLGTYSDWRLWDGVPYSPGENASSFLSDIDYPNPYNISQEDFRSIRTICQGAGNGDIANITNIGVACGLFVGAARRVDGGSSLVTEPRTEWTTPLYSCASSTRAVVKTVNFRYNGTDGLNSLSVLDIRDKIYNQESDKPLWGVERLQLKLGEAAAMWGLVSDRYKGRDDVSVIQSENLWLPGFVGSKRMPSTDYMNLPGVSFHMDAFASIYTMQDRPSNSLLADYSGRSNLALYARWQELSKDAKSSSTIINQIWTDIAANAVVGTRSWVRAENDRNVQKRSTDQPPQEGDTVNVPVDIYHHRVRYHIAYGVPAFIALALASAIAASSCVLCVFGRARPSAVKRHLYHTGAGRILGSFMYPGVADRQAPTKAWNAAIGSKMASMASPVPHPLDNTTAHYSNGSRTNLESPLLHNKEGLSPAAQHQPQS</sequence>
<keyword evidence="4" id="KW-1185">Reference proteome</keyword>